<evidence type="ECO:0000256" key="5">
    <source>
        <dbReference type="ARBA" id="ARBA00022777"/>
    </source>
</evidence>
<dbReference type="CDD" id="cd00130">
    <property type="entry name" value="PAS"/>
    <property type="match status" value="2"/>
</dbReference>
<dbReference type="PROSITE" id="PS50112">
    <property type="entry name" value="PAS"/>
    <property type="match status" value="2"/>
</dbReference>
<protein>
    <recommendedName>
        <fullName evidence="2">histidine kinase</fullName>
        <ecNumber evidence="2">2.7.13.3</ecNumber>
    </recommendedName>
</protein>
<dbReference type="Gene3D" id="1.10.287.130">
    <property type="match status" value="1"/>
</dbReference>
<dbReference type="GO" id="GO:0000155">
    <property type="term" value="F:phosphorelay sensor kinase activity"/>
    <property type="evidence" value="ECO:0007669"/>
    <property type="project" value="InterPro"/>
</dbReference>
<feature type="domain" description="PAC" evidence="8">
    <location>
        <begin position="375"/>
        <end position="428"/>
    </location>
</feature>
<dbReference type="PROSITE" id="PS50113">
    <property type="entry name" value="PAC"/>
    <property type="match status" value="3"/>
</dbReference>
<dbReference type="Gene3D" id="3.30.565.10">
    <property type="entry name" value="Histidine kinase-like ATPase, C-terminal domain"/>
    <property type="match status" value="1"/>
</dbReference>
<dbReference type="PROSITE" id="PS50109">
    <property type="entry name" value="HIS_KIN"/>
    <property type="match status" value="1"/>
</dbReference>
<dbReference type="SUPFAM" id="SSF55874">
    <property type="entry name" value="ATPase domain of HSP90 chaperone/DNA topoisomerase II/histidine kinase"/>
    <property type="match status" value="1"/>
</dbReference>
<comment type="caution">
    <text evidence="9">The sequence shown here is derived from an EMBL/GenBank/DDBJ whole genome shotgun (WGS) entry which is preliminary data.</text>
</comment>
<evidence type="ECO:0000256" key="1">
    <source>
        <dbReference type="ARBA" id="ARBA00000085"/>
    </source>
</evidence>
<dbReference type="InterPro" id="IPR001610">
    <property type="entry name" value="PAC"/>
</dbReference>
<name>A0A9X1CBA5_9FLAO</name>
<proteinExistence type="predicted"/>
<dbReference type="InterPro" id="IPR003661">
    <property type="entry name" value="HisK_dim/P_dom"/>
</dbReference>
<dbReference type="Pfam" id="PF00512">
    <property type="entry name" value="HisKA"/>
    <property type="match status" value="1"/>
</dbReference>
<dbReference type="Pfam" id="PF08447">
    <property type="entry name" value="PAS_3"/>
    <property type="match status" value="2"/>
</dbReference>
<dbReference type="SMART" id="SM00388">
    <property type="entry name" value="HisKA"/>
    <property type="match status" value="1"/>
</dbReference>
<dbReference type="OrthoDB" id="9766459at2"/>
<dbReference type="Pfam" id="PF02518">
    <property type="entry name" value="HATPase_c"/>
    <property type="match status" value="1"/>
</dbReference>
<dbReference type="EMBL" id="JAUSUU010000005">
    <property type="protein sequence ID" value="MDQ0335451.1"/>
    <property type="molecule type" value="Genomic_DNA"/>
</dbReference>
<dbReference type="SMART" id="SM00091">
    <property type="entry name" value="PAS"/>
    <property type="match status" value="6"/>
</dbReference>
<evidence type="ECO:0000256" key="4">
    <source>
        <dbReference type="ARBA" id="ARBA00022679"/>
    </source>
</evidence>
<dbReference type="InterPro" id="IPR000014">
    <property type="entry name" value="PAS"/>
</dbReference>
<gene>
    <name evidence="9" type="ORF">J2Z56_001776</name>
    <name evidence="10" type="ORF">J2Z57_001899</name>
</gene>
<evidence type="ECO:0000259" key="7">
    <source>
        <dbReference type="PROSITE" id="PS50112"/>
    </source>
</evidence>
<dbReference type="SUPFAM" id="SSF47384">
    <property type="entry name" value="Homodimeric domain of signal transducing histidine kinase"/>
    <property type="match status" value="1"/>
</dbReference>
<dbReference type="InterPro" id="IPR013656">
    <property type="entry name" value="PAS_4"/>
</dbReference>
<evidence type="ECO:0000313" key="12">
    <source>
        <dbReference type="Proteomes" id="UP001231587"/>
    </source>
</evidence>
<keyword evidence="3" id="KW-0597">Phosphoprotein</keyword>
<dbReference type="SMART" id="SM00387">
    <property type="entry name" value="HATPase_c"/>
    <property type="match status" value="1"/>
</dbReference>
<evidence type="ECO:0000256" key="2">
    <source>
        <dbReference type="ARBA" id="ARBA00012438"/>
    </source>
</evidence>
<sequence length="1326" mass="151638">MNNKNAPLYFLNEGGDMGKHIRAKDWSKTPLGDARDWPISLKTMVSVMLENPIGMYIAWGRDYTQLYNDAYLPILGTKHPNALGLSSKETFLETWHNTKPIFDRVMDGHPVRISDQMLPINRNGCIVECYFDFTHSPIRIENGDVGGILITVTDTTNTKSAENKYKLSANQLQFAIEATGLATWSINPVTKKFTGNDIFNEWHGLPPGAECSLETGYNMVIKNDRASLIIAIETALEFSTGGKLDHQFSIITPTNNQLRVVRAKGQVIYNADKEPITFTGTLQNITEEVIAREQKEENERNLRLMILQAPVAIAIFRGPDYLVEIANTKALELWGRRESEILNINLFTAMPELKSQGIMEFLDGVRTTGERFNIDELPVEIMRNGKLETVYISFSYEALYDGDGKINGVMAIGVDVTNQVEARKIIEESEQSVRALVENTPFPIGVYTGKELRITFANQSIMDAWGKGNDVVGKLYTDILPEFENQHIFEQLQEVLNTGKAFHVKNKRIDLDTNGVLKSYYYNYSFTPLFDADGNVYGVMNTAAEVTELNLAKLKIEESEKRFRNSVEQAPLGIAIFRGPDFNAEMANQNYLLLVDKTEAEFIGKPLFETLPEVEDLVAPLFAETIQTGNPFYSSELLVSLKRNGKMEDVYFNLIYHPLKEENGGISGIMVVATEVTSTVKAKHLLEESERHFRNMVMQSPIPMTILKGKYHIIESANIAMFENVWRKKEKDLIGRSILDVFPELKAQKYPELLNTVYNLGISHTEKESMAFVMGDDGMRRIYFDFEYKALLEPDGETSGIMITVNDVTDKVEARQKVEEAEARSRLAAEATNLATWELDLNTRNIIHSPRLSVIFGHDESTKLTHQQMRDQIHPEDLHAVVEKAFEEALITGIYIYEARLIKPDHSFCWIRTQGKVFYDDQKRPIKKFGTLRDITKEKQHQQALSESELKFRLLADSMPQHIWTADAKGLVNYFNQSVFDYTGLTPEQINSNWLQIIHPDDQEENIKAWLNAINTGTDYLFEHRFRRYDGTYRWQLSRAIPQRDKEGEITMWVGTSTDIQDQKMFTNELEYQVFQRTKELNEKNSALEKMNKELQSFAYISSHDLQEPLRKIQILASQIMDREEQYLSDHVKDKFHRMQKSAHRMQTLIQDLLLYSRTDIKDSKFETVNLKSIIEEVEENLKEDLKLKNATFNLGQVCDIKVIHFQFRQLILNLVSNSLKFSKKDTPPQLSISCEVVKAKKLKIEMKLPRKKYCHIIFSDNGIGFDPEYSSKIFEVFQRLHGKEQYSGTGIGLAIVKKIVDNHNGIITATGVLGQGARFDIYIPA</sequence>
<dbReference type="PANTHER" id="PTHR43304:SF1">
    <property type="entry name" value="PAC DOMAIN-CONTAINING PROTEIN"/>
    <property type="match status" value="1"/>
</dbReference>
<dbReference type="Proteomes" id="UP001138672">
    <property type="component" value="Unassembled WGS sequence"/>
</dbReference>
<dbReference type="InterPro" id="IPR000700">
    <property type="entry name" value="PAS-assoc_C"/>
</dbReference>
<dbReference type="SUPFAM" id="SSF55785">
    <property type="entry name" value="PYP-like sensor domain (PAS domain)"/>
    <property type="match status" value="7"/>
</dbReference>
<evidence type="ECO:0000313" key="11">
    <source>
        <dbReference type="Proteomes" id="UP001138672"/>
    </source>
</evidence>
<dbReference type="FunFam" id="3.30.450.20:FF:000099">
    <property type="entry name" value="Sensory box sensor histidine kinase"/>
    <property type="match status" value="1"/>
</dbReference>
<dbReference type="EMBL" id="JAGGJQ010000004">
    <property type="protein sequence ID" value="MBP1839852.1"/>
    <property type="molecule type" value="Genomic_DNA"/>
</dbReference>
<keyword evidence="12" id="KW-1185">Reference proteome</keyword>
<dbReference type="InterPro" id="IPR013655">
    <property type="entry name" value="PAS_fold_3"/>
</dbReference>
<dbReference type="InterPro" id="IPR036890">
    <property type="entry name" value="HATPase_C_sf"/>
</dbReference>
<dbReference type="Pfam" id="PF08448">
    <property type="entry name" value="PAS_4"/>
    <property type="match status" value="4"/>
</dbReference>
<accession>A0A9X1CBA5</accession>
<evidence type="ECO:0000313" key="9">
    <source>
        <dbReference type="EMBL" id="MBP1839852.1"/>
    </source>
</evidence>
<feature type="domain" description="PAC" evidence="8">
    <location>
        <begin position="1020"/>
        <end position="1072"/>
    </location>
</feature>
<dbReference type="Gene3D" id="3.30.450.20">
    <property type="entry name" value="PAS domain"/>
    <property type="match status" value="8"/>
</dbReference>
<dbReference type="InterPro" id="IPR036097">
    <property type="entry name" value="HisK_dim/P_sf"/>
</dbReference>
<feature type="domain" description="PAS" evidence="7">
    <location>
        <begin position="821"/>
        <end position="893"/>
    </location>
</feature>
<feature type="domain" description="Histidine kinase" evidence="6">
    <location>
        <begin position="1101"/>
        <end position="1326"/>
    </location>
</feature>
<dbReference type="PANTHER" id="PTHR43304">
    <property type="entry name" value="PHYTOCHROME-LIKE PROTEIN CPH1"/>
    <property type="match status" value="1"/>
</dbReference>
<dbReference type="EC" id="2.7.13.3" evidence="2"/>
<dbReference type="InterPro" id="IPR035965">
    <property type="entry name" value="PAS-like_dom_sf"/>
</dbReference>
<dbReference type="InterPro" id="IPR003594">
    <property type="entry name" value="HATPase_dom"/>
</dbReference>
<feature type="domain" description="PAS" evidence="7">
    <location>
        <begin position="948"/>
        <end position="1017"/>
    </location>
</feature>
<evidence type="ECO:0000256" key="3">
    <source>
        <dbReference type="ARBA" id="ARBA00022553"/>
    </source>
</evidence>
<dbReference type="RefSeq" id="WP_057783712.1">
    <property type="nucleotide sequence ID" value="NZ_JAGGJQ010000004.1"/>
</dbReference>
<dbReference type="PRINTS" id="PR00344">
    <property type="entry name" value="BCTRLSENSOR"/>
</dbReference>
<keyword evidence="5" id="KW-0418">Kinase</keyword>
<evidence type="ECO:0000259" key="8">
    <source>
        <dbReference type="PROSITE" id="PS50113"/>
    </source>
</evidence>
<dbReference type="NCBIfam" id="TIGR00229">
    <property type="entry name" value="sensory_box"/>
    <property type="match status" value="4"/>
</dbReference>
<dbReference type="InterPro" id="IPR005467">
    <property type="entry name" value="His_kinase_dom"/>
</dbReference>
<dbReference type="InterPro" id="IPR004358">
    <property type="entry name" value="Sig_transdc_His_kin-like_C"/>
</dbReference>
<reference evidence="9" key="1">
    <citation type="submission" date="2021-03" db="EMBL/GenBank/DDBJ databases">
        <title>Genomic Encyclopedia of Type Strains, Phase IV (KMG-IV): sequencing the most valuable type-strain genomes for metagenomic binning, comparative biology and taxonomic classification.</title>
        <authorList>
            <person name="Goeker M."/>
        </authorList>
    </citation>
    <scope>NUCLEOTIDE SEQUENCE</scope>
    <source>
        <strain evidence="9">DSM 15523</strain>
        <strain evidence="10 12">DSM 16476</strain>
    </source>
</reference>
<evidence type="ECO:0000313" key="10">
    <source>
        <dbReference type="EMBL" id="MDQ0335451.1"/>
    </source>
</evidence>
<dbReference type="Gene3D" id="2.10.70.100">
    <property type="match status" value="1"/>
</dbReference>
<keyword evidence="4" id="KW-0808">Transferase</keyword>
<organism evidence="9 11">
    <name type="scientific">Formosa algae</name>
    <dbReference type="NCBI Taxonomy" id="225843"/>
    <lineage>
        <taxon>Bacteria</taxon>
        <taxon>Pseudomonadati</taxon>
        <taxon>Bacteroidota</taxon>
        <taxon>Flavobacteriia</taxon>
        <taxon>Flavobacteriales</taxon>
        <taxon>Flavobacteriaceae</taxon>
        <taxon>Formosa</taxon>
    </lineage>
</organism>
<dbReference type="Proteomes" id="UP001231587">
    <property type="component" value="Unassembled WGS sequence"/>
</dbReference>
<dbReference type="CDD" id="cd00082">
    <property type="entry name" value="HisKA"/>
    <property type="match status" value="1"/>
</dbReference>
<feature type="domain" description="PAC" evidence="8">
    <location>
        <begin position="895"/>
        <end position="947"/>
    </location>
</feature>
<comment type="catalytic activity">
    <reaction evidence="1">
        <text>ATP + protein L-histidine = ADP + protein N-phospho-L-histidine.</text>
        <dbReference type="EC" id="2.7.13.3"/>
    </reaction>
</comment>
<evidence type="ECO:0000259" key="6">
    <source>
        <dbReference type="PROSITE" id="PS50109"/>
    </source>
</evidence>
<dbReference type="InterPro" id="IPR052162">
    <property type="entry name" value="Sensor_kinase/Photoreceptor"/>
</dbReference>
<dbReference type="SMART" id="SM00086">
    <property type="entry name" value="PAC"/>
    <property type="match status" value="5"/>
</dbReference>